<dbReference type="InterPro" id="IPR009084">
    <property type="entry name" value="B_transpositn_C"/>
</dbReference>
<evidence type="ECO:0000313" key="4">
    <source>
        <dbReference type="Proteomes" id="UP001598130"/>
    </source>
</evidence>
<evidence type="ECO:0000313" key="3">
    <source>
        <dbReference type="EMBL" id="MFD3263358.1"/>
    </source>
</evidence>
<sequence>MNINPGKTEFSDAELAALRTDTRNAMADDRLTQAEVCRQSGVPSSSLSQFLSNSYPGDNATIASQLDKWLKARAEAADLRRQLPKIPAFQPLSGSKTITAALAYARETGRMVLIAGNPGVSKTATARQFKADYPRTWYTAMDPSTRGVPTMLLEILAAMGVTDARGTPQQLMAKILKVAAEAKGLICIDEAQHLSELALEALRAINDRSRETAIPVGVALLGNEVASSRVGPTGTKSTFAQVSSRFAQRRWIVAPNAADAAALAQAWAAENGEVITKAEIGFCLEIAAKPGGLRNIEMTMEAAILAARGAEEPLSISHLKGAFSQLSGVAFAR</sequence>
<proteinExistence type="predicted"/>
<dbReference type="Gene3D" id="1.10.1180.10">
    <property type="entry name" value="B transposition protein, C-terminal domain"/>
    <property type="match status" value="1"/>
</dbReference>
<dbReference type="Pfam" id="PF09077">
    <property type="entry name" value="Phage-MuB_C"/>
    <property type="match status" value="1"/>
</dbReference>
<name>A0ABW6CM89_9CAUL</name>
<accession>A0ABW6CM89</accession>
<dbReference type="SUPFAM" id="SSF52540">
    <property type="entry name" value="P-loop containing nucleoside triphosphate hydrolases"/>
    <property type="match status" value="1"/>
</dbReference>
<reference evidence="3 4" key="1">
    <citation type="submission" date="2022-09" db="EMBL/GenBank/DDBJ databases">
        <title>New species of Phenylobacterium.</title>
        <authorList>
            <person name="Mieszkin S."/>
        </authorList>
    </citation>
    <scope>NUCLEOTIDE SEQUENCE [LARGE SCALE GENOMIC DNA]</scope>
    <source>
        <strain evidence="3 4">HK31-G</strain>
    </source>
</reference>
<dbReference type="Gene3D" id="1.10.260.40">
    <property type="entry name" value="lambda repressor-like DNA-binding domains"/>
    <property type="match status" value="1"/>
</dbReference>
<feature type="domain" description="B transposition protein C-terminal" evidence="1">
    <location>
        <begin position="244"/>
        <end position="326"/>
    </location>
</feature>
<organism evidence="3 4">
    <name type="scientific">Phenylobacterium ferrooxidans</name>
    <dbReference type="NCBI Taxonomy" id="2982689"/>
    <lineage>
        <taxon>Bacteria</taxon>
        <taxon>Pseudomonadati</taxon>
        <taxon>Pseudomonadota</taxon>
        <taxon>Alphaproteobacteria</taxon>
        <taxon>Caulobacterales</taxon>
        <taxon>Caulobacteraceae</taxon>
        <taxon>Phenylobacterium</taxon>
    </lineage>
</organism>
<dbReference type="InterPro" id="IPR010982">
    <property type="entry name" value="Lambda_DNA-bd_dom_sf"/>
</dbReference>
<dbReference type="Pfam" id="PF13401">
    <property type="entry name" value="AAA_22"/>
    <property type="match status" value="1"/>
</dbReference>
<dbReference type="InterPro" id="IPR036733">
    <property type="entry name" value="B_transposit_C_sf"/>
</dbReference>
<dbReference type="PANTHER" id="PTHR35894">
    <property type="entry name" value="GENERAL SECRETION PATHWAY PROTEIN A-RELATED"/>
    <property type="match status" value="1"/>
</dbReference>
<protein>
    <submittedName>
        <fullName evidence="3">AAA family ATPase</fullName>
    </submittedName>
</protein>
<dbReference type="InterPro" id="IPR052026">
    <property type="entry name" value="ExeA_AAA_ATPase_DNA-bind"/>
</dbReference>
<evidence type="ECO:0000259" key="1">
    <source>
        <dbReference type="Pfam" id="PF09077"/>
    </source>
</evidence>
<gene>
    <name evidence="3" type="ORF">OCL97_05165</name>
</gene>
<dbReference type="PANTHER" id="PTHR35894:SF5">
    <property type="entry name" value="MU-LIKE PROPHAGE FLUMU DNA TRANSPOSITION PROTEIN B"/>
    <property type="match status" value="1"/>
</dbReference>
<dbReference type="EMBL" id="JAOTJD010000006">
    <property type="protein sequence ID" value="MFD3263358.1"/>
    <property type="molecule type" value="Genomic_DNA"/>
</dbReference>
<dbReference type="InterPro" id="IPR049945">
    <property type="entry name" value="AAA_22"/>
</dbReference>
<keyword evidence="4" id="KW-1185">Reference proteome</keyword>
<dbReference type="Gene3D" id="3.40.50.300">
    <property type="entry name" value="P-loop containing nucleotide triphosphate hydrolases"/>
    <property type="match status" value="1"/>
</dbReference>
<comment type="caution">
    <text evidence="3">The sequence shown here is derived from an EMBL/GenBank/DDBJ whole genome shotgun (WGS) entry which is preliminary data.</text>
</comment>
<evidence type="ECO:0000259" key="2">
    <source>
        <dbReference type="Pfam" id="PF13401"/>
    </source>
</evidence>
<dbReference type="InterPro" id="IPR027417">
    <property type="entry name" value="P-loop_NTPase"/>
</dbReference>
<dbReference type="Proteomes" id="UP001598130">
    <property type="component" value="Unassembled WGS sequence"/>
</dbReference>
<dbReference type="RefSeq" id="WP_377368204.1">
    <property type="nucleotide sequence ID" value="NZ_JAOTJD010000006.1"/>
</dbReference>
<feature type="domain" description="ORC1/DEAH AAA+ ATPase" evidence="2">
    <location>
        <begin position="107"/>
        <end position="223"/>
    </location>
</feature>